<protein>
    <recommendedName>
        <fullName evidence="4">Laminin EGF-like domain-containing protein</fullName>
    </recommendedName>
</protein>
<dbReference type="GO" id="GO:0009888">
    <property type="term" value="P:tissue development"/>
    <property type="evidence" value="ECO:0007669"/>
    <property type="project" value="TreeGrafter"/>
</dbReference>
<keyword evidence="6" id="KW-1185">Reference proteome</keyword>
<feature type="domain" description="Laminin EGF-like" evidence="4">
    <location>
        <begin position="35"/>
        <end position="80"/>
    </location>
</feature>
<dbReference type="AlphaFoldDB" id="A0A2G9SBH7"/>
<evidence type="ECO:0000256" key="2">
    <source>
        <dbReference type="ARBA" id="ARBA00023292"/>
    </source>
</evidence>
<evidence type="ECO:0000256" key="1">
    <source>
        <dbReference type="ARBA" id="ARBA00023157"/>
    </source>
</evidence>
<dbReference type="SMART" id="SM00180">
    <property type="entry name" value="EGF_Lam"/>
    <property type="match status" value="1"/>
</dbReference>
<gene>
    <name evidence="5" type="ORF">AB205_0171190</name>
</gene>
<dbReference type="PROSITE" id="PS01248">
    <property type="entry name" value="EGF_LAM_1"/>
    <property type="match status" value="1"/>
</dbReference>
<dbReference type="InterPro" id="IPR002049">
    <property type="entry name" value="LE_dom"/>
</dbReference>
<dbReference type="PANTHER" id="PTHR10574">
    <property type="entry name" value="NETRIN/LAMININ-RELATED"/>
    <property type="match status" value="1"/>
</dbReference>
<proteinExistence type="predicted"/>
<evidence type="ECO:0000256" key="3">
    <source>
        <dbReference type="PROSITE-ProRule" id="PRU00460"/>
    </source>
</evidence>
<dbReference type="PANTHER" id="PTHR10574:SF406">
    <property type="entry name" value="LAMININ SUBUNIT ALPHA 5"/>
    <property type="match status" value="1"/>
</dbReference>
<feature type="disulfide bond" evidence="3">
    <location>
        <begin position="37"/>
        <end position="54"/>
    </location>
</feature>
<dbReference type="SUPFAM" id="SSF57196">
    <property type="entry name" value="EGF/Laminin"/>
    <property type="match status" value="1"/>
</dbReference>
<sequence length="112" mass="12325">MMPVSAHVLMEWQDLNVTSVPMDFMDIRMAAVHECNCSTDGSSSLQCDLTTGQCVCRKEFAGQTCNTCLFGYRNYPSCISCDCDVKGTQSAWCDDKQKMCSCEEATGNCACK</sequence>
<dbReference type="Proteomes" id="UP000228934">
    <property type="component" value="Unassembled WGS sequence"/>
</dbReference>
<name>A0A2G9SBH7_AQUCT</name>
<dbReference type="Gene3D" id="2.10.25.10">
    <property type="entry name" value="Laminin"/>
    <property type="match status" value="1"/>
</dbReference>
<dbReference type="EMBL" id="KV925316">
    <property type="protein sequence ID" value="PIO37466.1"/>
    <property type="molecule type" value="Genomic_DNA"/>
</dbReference>
<dbReference type="OrthoDB" id="18487at2759"/>
<reference evidence="6" key="1">
    <citation type="journal article" date="2017" name="Nat. Commun.">
        <title>The North American bullfrog draft genome provides insight into hormonal regulation of long noncoding RNA.</title>
        <authorList>
            <person name="Hammond S.A."/>
            <person name="Warren R.L."/>
            <person name="Vandervalk B.P."/>
            <person name="Kucuk E."/>
            <person name="Khan H."/>
            <person name="Gibb E.A."/>
            <person name="Pandoh P."/>
            <person name="Kirk H."/>
            <person name="Zhao Y."/>
            <person name="Jones M."/>
            <person name="Mungall A.J."/>
            <person name="Coope R."/>
            <person name="Pleasance S."/>
            <person name="Moore R.A."/>
            <person name="Holt R.A."/>
            <person name="Round J.M."/>
            <person name="Ohora S."/>
            <person name="Walle B.V."/>
            <person name="Veldhoen N."/>
            <person name="Helbing C.C."/>
            <person name="Birol I."/>
        </authorList>
    </citation>
    <scope>NUCLEOTIDE SEQUENCE [LARGE SCALE GENOMIC DNA]</scope>
</reference>
<dbReference type="Pfam" id="PF00053">
    <property type="entry name" value="EGF_laminin"/>
    <property type="match status" value="1"/>
</dbReference>
<dbReference type="CDD" id="cd00055">
    <property type="entry name" value="EGF_Lam"/>
    <property type="match status" value="1"/>
</dbReference>
<evidence type="ECO:0000313" key="6">
    <source>
        <dbReference type="Proteomes" id="UP000228934"/>
    </source>
</evidence>
<comment type="caution">
    <text evidence="3">Lacks conserved residue(s) required for the propagation of feature annotation.</text>
</comment>
<keyword evidence="2 3" id="KW-0424">Laminin EGF-like domain</keyword>
<dbReference type="InterPro" id="IPR050440">
    <property type="entry name" value="Laminin/Netrin_ECM"/>
</dbReference>
<dbReference type="FunFam" id="2.10.25.10:FF:000082">
    <property type="entry name" value="Laminin subunit alpha 1"/>
    <property type="match status" value="1"/>
</dbReference>
<evidence type="ECO:0000259" key="4">
    <source>
        <dbReference type="PROSITE" id="PS50027"/>
    </source>
</evidence>
<dbReference type="PROSITE" id="PS50027">
    <property type="entry name" value="EGF_LAM_2"/>
    <property type="match status" value="1"/>
</dbReference>
<accession>A0A2G9SBH7</accession>
<evidence type="ECO:0000313" key="5">
    <source>
        <dbReference type="EMBL" id="PIO37466.1"/>
    </source>
</evidence>
<feature type="disulfide bond" evidence="3">
    <location>
        <begin position="56"/>
        <end position="65"/>
    </location>
</feature>
<dbReference type="GO" id="GO:0009887">
    <property type="term" value="P:animal organ morphogenesis"/>
    <property type="evidence" value="ECO:0007669"/>
    <property type="project" value="TreeGrafter"/>
</dbReference>
<keyword evidence="1 3" id="KW-1015">Disulfide bond</keyword>
<feature type="disulfide bond" evidence="3">
    <location>
        <begin position="35"/>
        <end position="47"/>
    </location>
</feature>
<organism evidence="5 6">
    <name type="scientific">Aquarana catesbeiana</name>
    <name type="common">American bullfrog</name>
    <name type="synonym">Rana catesbeiana</name>
    <dbReference type="NCBI Taxonomy" id="8400"/>
    <lineage>
        <taxon>Eukaryota</taxon>
        <taxon>Metazoa</taxon>
        <taxon>Chordata</taxon>
        <taxon>Craniata</taxon>
        <taxon>Vertebrata</taxon>
        <taxon>Euteleostomi</taxon>
        <taxon>Amphibia</taxon>
        <taxon>Batrachia</taxon>
        <taxon>Anura</taxon>
        <taxon>Neobatrachia</taxon>
        <taxon>Ranoidea</taxon>
        <taxon>Ranidae</taxon>
        <taxon>Aquarana</taxon>
    </lineage>
</organism>
<feature type="non-terminal residue" evidence="5">
    <location>
        <position position="112"/>
    </location>
</feature>